<dbReference type="InterPro" id="IPR044927">
    <property type="entry name" value="Endonuclea_NS_2"/>
</dbReference>
<comment type="caution">
    <text evidence="4">The sequence shown here is derived from an EMBL/GenBank/DDBJ whole genome shotgun (WGS) entry which is preliminary data.</text>
</comment>
<feature type="transmembrane region" description="Helical" evidence="2">
    <location>
        <begin position="12"/>
        <end position="33"/>
    </location>
</feature>
<keyword evidence="2" id="KW-0472">Membrane</keyword>
<dbReference type="Gene3D" id="3.40.570.10">
    <property type="entry name" value="Extracellular Endonuclease, subunit A"/>
    <property type="match status" value="1"/>
</dbReference>
<accession>A0ABS5R129</accession>
<keyword evidence="2" id="KW-0812">Transmembrane</keyword>
<dbReference type="RefSeq" id="WP_213808897.1">
    <property type="nucleotide sequence ID" value="NZ_JAAMFK010000003.1"/>
</dbReference>
<organism evidence="4 5">
    <name type="scientific">Fructobacillus broussonetiae</name>
    <dbReference type="NCBI Taxonomy" id="2713173"/>
    <lineage>
        <taxon>Bacteria</taxon>
        <taxon>Bacillati</taxon>
        <taxon>Bacillota</taxon>
        <taxon>Bacilli</taxon>
        <taxon>Lactobacillales</taxon>
        <taxon>Lactobacillaceae</taxon>
        <taxon>Fructobacillus</taxon>
    </lineage>
</organism>
<feature type="compositionally biased region" description="Polar residues" evidence="1">
    <location>
        <begin position="34"/>
        <end position="48"/>
    </location>
</feature>
<feature type="compositionally biased region" description="Basic and acidic residues" evidence="1">
    <location>
        <begin position="50"/>
        <end position="62"/>
    </location>
</feature>
<keyword evidence="2" id="KW-1133">Transmembrane helix</keyword>
<reference evidence="4 5" key="1">
    <citation type="submission" date="2020-02" db="EMBL/GenBank/DDBJ databases">
        <title>Fructobacillus sp. isolated from paper mulberry of Taiwan.</title>
        <authorList>
            <person name="Lin S.-T."/>
        </authorList>
    </citation>
    <scope>NUCLEOTIDE SEQUENCE [LARGE SCALE GENOMIC DNA]</scope>
    <source>
        <strain evidence="4 5">M2-14</strain>
    </source>
</reference>
<feature type="region of interest" description="Disordered" evidence="1">
    <location>
        <begin position="34"/>
        <end position="63"/>
    </location>
</feature>
<dbReference type="EMBL" id="JAAMFK010000003">
    <property type="protein sequence ID" value="MBS9338615.1"/>
    <property type="molecule type" value="Genomic_DNA"/>
</dbReference>
<dbReference type="InterPro" id="IPR044929">
    <property type="entry name" value="DNA/RNA_non-sp_Endonuclease_sf"/>
</dbReference>
<protein>
    <submittedName>
        <fullName evidence="4">DNA-entry nuclease</fullName>
    </submittedName>
</protein>
<evidence type="ECO:0000256" key="2">
    <source>
        <dbReference type="SAM" id="Phobius"/>
    </source>
</evidence>
<keyword evidence="5" id="KW-1185">Reference proteome</keyword>
<evidence type="ECO:0000259" key="3">
    <source>
        <dbReference type="Pfam" id="PF13930"/>
    </source>
</evidence>
<dbReference type="Proteomes" id="UP001519504">
    <property type="component" value="Unassembled WGS sequence"/>
</dbReference>
<name>A0ABS5R129_9LACO</name>
<evidence type="ECO:0000313" key="5">
    <source>
        <dbReference type="Proteomes" id="UP001519504"/>
    </source>
</evidence>
<evidence type="ECO:0000313" key="4">
    <source>
        <dbReference type="EMBL" id="MBS9338615.1"/>
    </source>
</evidence>
<feature type="domain" description="Type VII secretion system protein EssD-like" evidence="3">
    <location>
        <begin position="190"/>
        <end position="270"/>
    </location>
</feature>
<proteinExistence type="predicted"/>
<evidence type="ECO:0000256" key="1">
    <source>
        <dbReference type="SAM" id="MobiDB-lite"/>
    </source>
</evidence>
<dbReference type="Pfam" id="PF13930">
    <property type="entry name" value="Endonuclea_NS_2"/>
    <property type="match status" value="1"/>
</dbReference>
<sequence length="303" mass="33602">MARNYSKKARQRSFSATVTVLIVMVAVLSFQHFTSPDNGQKGNNQANQEKVWKQNQKADKKRTNVQTVSSSDQELLNINWDGTLDGDIVHLNDNKATFSDAELHQTFPGNGSKLNPTDGLALSPLDELGRSQQGNFLASKKAMDKVTKRPSQIGKNVRPSGWNQGDHFNGTAWVGGTHSNPRVKLGGSEQALWNKSHIVGYQFFGMPTMVTENMTTGTRVENAYPGQLVPEDDIRYALKEHPNITIRGQVTPVYNGNELVPRGVHYMAKSVEDNGQTLDLNYWIFNVQPGVQIDYNTGASKIN</sequence>
<feature type="region of interest" description="Disordered" evidence="1">
    <location>
        <begin position="146"/>
        <end position="166"/>
    </location>
</feature>
<gene>
    <name evidence="4" type="ORF">G6R29_03070</name>
</gene>